<dbReference type="InterPro" id="IPR043128">
    <property type="entry name" value="Rev_trsase/Diguanyl_cyclase"/>
</dbReference>
<dbReference type="InterPro" id="IPR025188">
    <property type="entry name" value="DUF4113"/>
</dbReference>
<evidence type="ECO:0000313" key="8">
    <source>
        <dbReference type="Proteomes" id="UP000619838"/>
    </source>
</evidence>
<dbReference type="InterPro" id="IPR036775">
    <property type="entry name" value="DNA_pol_Y-fam_lit_finger_sf"/>
</dbReference>
<sequence>MFALVDCNNFYVSCERVFNPGLNGRPVVVLSNNDGCIIARSAEAKTLGIAMGTPVFRCRSLLKRHDVAVFSSNYPLYGDMSSRVMALLAELAPAIELYSIDESFLDLSGFGRLDVRMFGQQLRRKVGRWTGIPVSVGIASTKTLAKVANRLAKADERYGGVCVLDDDEAVCQALRQTAVEDIWGIGRRWGRTLGLCGIRTAEDLAAASSEQVRRMLHVTGARVQAELRGQSCLPLEEVRPRKQSICTSRSFGHAVTSFDGLHQAVATFAARTAEKLRQEGLVASMLTVFAGTSRFAPPQERCWLSRTIPLGTSTADSLVLVSAASRLLEALFQQGYDYRKAGVLVSGLEDRAAAAHEPELFGSDPGHDDARRKLMAAMDEVNRTCGHGTIRLASEGRDAWRPQQAYLSPRYTTQWSDILEIRG</sequence>
<keyword evidence="4" id="KW-0234">DNA repair</keyword>
<organism evidence="7 8">
    <name type="scientific">Prosthecochloris ethylica</name>
    <dbReference type="NCBI Taxonomy" id="2743976"/>
    <lineage>
        <taxon>Bacteria</taxon>
        <taxon>Pseudomonadati</taxon>
        <taxon>Chlorobiota</taxon>
        <taxon>Chlorobiia</taxon>
        <taxon>Chlorobiales</taxon>
        <taxon>Chlorobiaceae</taxon>
        <taxon>Prosthecochloris</taxon>
    </lineage>
</organism>
<keyword evidence="2" id="KW-0227">DNA damage</keyword>
<keyword evidence="5" id="KW-0742">SOS response</keyword>
<evidence type="ECO:0000256" key="4">
    <source>
        <dbReference type="ARBA" id="ARBA00023204"/>
    </source>
</evidence>
<dbReference type="Gene3D" id="1.10.150.20">
    <property type="entry name" value="5' to 3' exonuclease, C-terminal subdomain"/>
    <property type="match status" value="1"/>
</dbReference>
<dbReference type="Gene3D" id="3.30.70.270">
    <property type="match status" value="1"/>
</dbReference>
<dbReference type="InterPro" id="IPR043502">
    <property type="entry name" value="DNA/RNA_pol_sf"/>
</dbReference>
<comment type="similarity">
    <text evidence="1">Belongs to the DNA polymerase type-Y family.</text>
</comment>
<evidence type="ECO:0000259" key="6">
    <source>
        <dbReference type="PROSITE" id="PS50173"/>
    </source>
</evidence>
<evidence type="ECO:0000313" key="7">
    <source>
        <dbReference type="EMBL" id="MBF0637228.1"/>
    </source>
</evidence>
<name>A0ABR9XTF8_9CHLB</name>
<dbReference type="Gene3D" id="3.30.1490.100">
    <property type="entry name" value="DNA polymerase, Y-family, little finger domain"/>
    <property type="match status" value="1"/>
</dbReference>
<dbReference type="Pfam" id="PF11799">
    <property type="entry name" value="IMS_C"/>
    <property type="match status" value="1"/>
</dbReference>
<evidence type="ECO:0000256" key="3">
    <source>
        <dbReference type="ARBA" id="ARBA00023199"/>
    </source>
</evidence>
<evidence type="ECO:0000256" key="5">
    <source>
        <dbReference type="ARBA" id="ARBA00023236"/>
    </source>
</evidence>
<dbReference type="Pfam" id="PF00817">
    <property type="entry name" value="IMS"/>
    <property type="match status" value="1"/>
</dbReference>
<dbReference type="SUPFAM" id="SSF100879">
    <property type="entry name" value="Lesion bypass DNA polymerase (Y-family), little finger domain"/>
    <property type="match status" value="1"/>
</dbReference>
<dbReference type="PROSITE" id="PS50173">
    <property type="entry name" value="UMUC"/>
    <property type="match status" value="1"/>
</dbReference>
<gene>
    <name evidence="7" type="ORF">INT08_08600</name>
</gene>
<evidence type="ECO:0000256" key="2">
    <source>
        <dbReference type="ARBA" id="ARBA00022763"/>
    </source>
</evidence>
<reference evidence="7 8" key="1">
    <citation type="journal article" date="2020" name="Microorganisms">
        <title>Simultaneous Genome Sequencing of Prosthecochloris ethylica and Desulfuromonas acetoxidans within a Syntrophic Mixture Reveals Unique Pili and Protein Interactions.</title>
        <authorList>
            <person name="Kyndt J.A."/>
            <person name="Van Beeumen J.J."/>
            <person name="Meyer T.E."/>
        </authorList>
    </citation>
    <scope>NUCLEOTIDE SEQUENCE [LARGE SCALE GENOMIC DNA]</scope>
    <source>
        <strain evidence="7 8">N3</strain>
    </source>
</reference>
<dbReference type="PANTHER" id="PTHR11076">
    <property type="entry name" value="DNA REPAIR POLYMERASE UMUC / TRANSFERASE FAMILY MEMBER"/>
    <property type="match status" value="1"/>
</dbReference>
<dbReference type="InterPro" id="IPR050116">
    <property type="entry name" value="DNA_polymerase-Y"/>
</dbReference>
<dbReference type="Proteomes" id="UP000619838">
    <property type="component" value="Unassembled WGS sequence"/>
</dbReference>
<keyword evidence="8" id="KW-1185">Reference proteome</keyword>
<dbReference type="EMBL" id="JADGII010000014">
    <property type="protein sequence ID" value="MBF0637228.1"/>
    <property type="molecule type" value="Genomic_DNA"/>
</dbReference>
<dbReference type="SUPFAM" id="SSF56672">
    <property type="entry name" value="DNA/RNA polymerases"/>
    <property type="match status" value="1"/>
</dbReference>
<dbReference type="CDD" id="cd01700">
    <property type="entry name" value="PolY_Pol_V_umuC"/>
    <property type="match status" value="1"/>
</dbReference>
<dbReference type="InterPro" id="IPR017961">
    <property type="entry name" value="DNA_pol_Y-fam_little_finger"/>
</dbReference>
<dbReference type="PANTHER" id="PTHR11076:SF34">
    <property type="entry name" value="PROTEIN UMUC"/>
    <property type="match status" value="1"/>
</dbReference>
<evidence type="ECO:0000256" key="1">
    <source>
        <dbReference type="ARBA" id="ARBA00010945"/>
    </source>
</evidence>
<proteinExistence type="inferred from homology"/>
<keyword evidence="3" id="KW-0741">SOS mutagenesis</keyword>
<protein>
    <submittedName>
        <fullName evidence="7">Y-family DNA polymerase</fullName>
    </submittedName>
</protein>
<comment type="caution">
    <text evidence="7">The sequence shown here is derived from an EMBL/GenBank/DDBJ whole genome shotgun (WGS) entry which is preliminary data.</text>
</comment>
<feature type="domain" description="UmuC" evidence="6">
    <location>
        <begin position="2"/>
        <end position="186"/>
    </location>
</feature>
<dbReference type="InterPro" id="IPR001126">
    <property type="entry name" value="UmuC"/>
</dbReference>
<dbReference type="Gene3D" id="3.40.1170.60">
    <property type="match status" value="1"/>
</dbReference>
<accession>A0ABR9XTF8</accession>
<dbReference type="Pfam" id="PF13438">
    <property type="entry name" value="DUF4113"/>
    <property type="match status" value="1"/>
</dbReference>